<reference evidence="2 3" key="1">
    <citation type="submission" date="2018-07" db="EMBL/GenBank/DDBJ databases">
        <title>Marsedoiliclastica nanhaica gen. nov. sp. nov., a novel marine hydrocarbonoclastic bacterium isolated from an in-situ enriched hydrocarbon-degrading consortium in deep-sea sediment.</title>
        <authorList>
            <person name="Dong C."/>
            <person name="Ma T."/>
            <person name="Liu R."/>
            <person name="Shao Z."/>
        </authorList>
    </citation>
    <scope>NUCLEOTIDE SEQUENCE [LARGE SCALE GENOMIC DNA]</scope>
    <source>
        <strain evidence="3">soil36-7</strain>
    </source>
</reference>
<dbReference type="GO" id="GO:0016787">
    <property type="term" value="F:hydrolase activity"/>
    <property type="evidence" value="ECO:0007669"/>
    <property type="project" value="UniProtKB-KW"/>
</dbReference>
<dbReference type="Pfam" id="PF00561">
    <property type="entry name" value="Abhydrolase_1"/>
    <property type="match status" value="1"/>
</dbReference>
<name>A0A4P7XIP5_9ALTE</name>
<organism evidence="2 3">
    <name type="scientific">Hydrocarboniclastica marina</name>
    <dbReference type="NCBI Taxonomy" id="2259620"/>
    <lineage>
        <taxon>Bacteria</taxon>
        <taxon>Pseudomonadati</taxon>
        <taxon>Pseudomonadota</taxon>
        <taxon>Gammaproteobacteria</taxon>
        <taxon>Alteromonadales</taxon>
        <taxon>Alteromonadaceae</taxon>
        <taxon>Hydrocarboniclastica</taxon>
    </lineage>
</organism>
<dbReference type="Proteomes" id="UP000298049">
    <property type="component" value="Chromosome"/>
</dbReference>
<dbReference type="Gene3D" id="3.40.50.1820">
    <property type="entry name" value="alpha/beta hydrolase"/>
    <property type="match status" value="1"/>
</dbReference>
<dbReference type="PANTHER" id="PTHR43798:SF33">
    <property type="entry name" value="HYDROLASE, PUTATIVE (AFU_ORTHOLOGUE AFUA_2G14860)-RELATED"/>
    <property type="match status" value="1"/>
</dbReference>
<evidence type="ECO:0000259" key="1">
    <source>
        <dbReference type="Pfam" id="PF00561"/>
    </source>
</evidence>
<dbReference type="AlphaFoldDB" id="A0A4P7XIP5"/>
<evidence type="ECO:0000313" key="2">
    <source>
        <dbReference type="EMBL" id="QCF26192.1"/>
    </source>
</evidence>
<protein>
    <submittedName>
        <fullName evidence="2">Alpha/beta hydrolase</fullName>
    </submittedName>
</protein>
<gene>
    <name evidence="2" type="ORF">soil367_09765</name>
</gene>
<dbReference type="PRINTS" id="PR00111">
    <property type="entry name" value="ABHYDROLASE"/>
</dbReference>
<dbReference type="KEGG" id="hmi:soil367_09765"/>
<feature type="domain" description="AB hydrolase-1" evidence="1">
    <location>
        <begin position="94"/>
        <end position="328"/>
    </location>
</feature>
<evidence type="ECO:0000313" key="3">
    <source>
        <dbReference type="Proteomes" id="UP000298049"/>
    </source>
</evidence>
<dbReference type="PANTHER" id="PTHR43798">
    <property type="entry name" value="MONOACYLGLYCEROL LIPASE"/>
    <property type="match status" value="1"/>
</dbReference>
<dbReference type="RefSeq" id="WP_136548913.1">
    <property type="nucleotide sequence ID" value="NZ_CP031093.1"/>
</dbReference>
<proteinExistence type="predicted"/>
<accession>A0A4P7XIP5</accession>
<dbReference type="InterPro" id="IPR050266">
    <property type="entry name" value="AB_hydrolase_sf"/>
</dbReference>
<dbReference type="OrthoDB" id="5853561at2"/>
<dbReference type="GO" id="GO:0016020">
    <property type="term" value="C:membrane"/>
    <property type="evidence" value="ECO:0007669"/>
    <property type="project" value="TreeGrafter"/>
</dbReference>
<dbReference type="EMBL" id="CP031093">
    <property type="protein sequence ID" value="QCF26192.1"/>
    <property type="molecule type" value="Genomic_DNA"/>
</dbReference>
<dbReference type="InterPro" id="IPR000073">
    <property type="entry name" value="AB_hydrolase_1"/>
</dbReference>
<dbReference type="SUPFAM" id="SSF53474">
    <property type="entry name" value="alpha/beta-Hydrolases"/>
    <property type="match status" value="1"/>
</dbReference>
<dbReference type="InterPro" id="IPR029058">
    <property type="entry name" value="AB_hydrolase_fold"/>
</dbReference>
<keyword evidence="3" id="KW-1185">Reference proteome</keyword>
<sequence>MIPRLCFALRTKLIHRRVSSPMALPVVLALATVLTTGCAGIGTAMKASPTLSHSFGIVNIPVADLERQYTNEESEFIKINRYRIHYRDEGQGDPIVLLHDAYSSLHAWDYWASELSSRHRVIRLDLPGFGLTGAPKDPLAFDRASVAKTFADFVDRLELENFHLVGHSLGGEIAAEYAALNSGRVNKLILVAPTGLPRDVTWMTKILTGEYVAKLTNYIHAPIILADEINDAYGDSDRLSKEDGNRYMHMSMRPGSQRMYTKARQFIREQAEGDIPRGLDRVQSPTLLMWGKADSVTPPEHAELWSSNIENSAVVLYPEAGHMPMEEFPQETFADVQRFLSSGLSAFPAPSADEADAEPIASR</sequence>
<keyword evidence="2" id="KW-0378">Hydrolase</keyword>